<feature type="region of interest" description="Disordered" evidence="6">
    <location>
        <begin position="507"/>
        <end position="571"/>
    </location>
</feature>
<feature type="transmembrane region" description="Helical" evidence="7">
    <location>
        <begin position="317"/>
        <end position="347"/>
    </location>
</feature>
<keyword evidence="9" id="KW-0808">Transferase</keyword>
<feature type="transmembrane region" description="Helical" evidence="7">
    <location>
        <begin position="410"/>
        <end position="430"/>
    </location>
</feature>
<evidence type="ECO:0000256" key="7">
    <source>
        <dbReference type="SAM" id="Phobius"/>
    </source>
</evidence>
<name>A0A8H4JAV7_9HYPO</name>
<dbReference type="GO" id="GO:0016301">
    <property type="term" value="F:kinase activity"/>
    <property type="evidence" value="ECO:0007669"/>
    <property type="project" value="UniProtKB-KW"/>
</dbReference>
<comment type="subcellular location">
    <subcellularLocation>
        <location evidence="1">Membrane</location>
        <topology evidence="1">Multi-pass membrane protein</topology>
    </subcellularLocation>
</comment>
<dbReference type="Pfam" id="PF07690">
    <property type="entry name" value="MFS_1"/>
    <property type="match status" value="1"/>
</dbReference>
<feature type="transmembrane region" description="Helical" evidence="7">
    <location>
        <begin position="225"/>
        <end position="245"/>
    </location>
</feature>
<evidence type="ECO:0000256" key="4">
    <source>
        <dbReference type="ARBA" id="ARBA00023136"/>
    </source>
</evidence>
<feature type="compositionally biased region" description="Polar residues" evidence="6">
    <location>
        <begin position="543"/>
        <end position="562"/>
    </location>
</feature>
<evidence type="ECO:0000256" key="3">
    <source>
        <dbReference type="ARBA" id="ARBA00022989"/>
    </source>
</evidence>
<dbReference type="GO" id="GO:0005886">
    <property type="term" value="C:plasma membrane"/>
    <property type="evidence" value="ECO:0007669"/>
    <property type="project" value="TreeGrafter"/>
</dbReference>
<dbReference type="InterPro" id="IPR011701">
    <property type="entry name" value="MFS"/>
</dbReference>
<dbReference type="GO" id="GO:0022857">
    <property type="term" value="F:transmembrane transporter activity"/>
    <property type="evidence" value="ECO:0007669"/>
    <property type="project" value="InterPro"/>
</dbReference>
<feature type="transmembrane region" description="Helical" evidence="7">
    <location>
        <begin position="136"/>
        <end position="156"/>
    </location>
</feature>
<evidence type="ECO:0000313" key="9">
    <source>
        <dbReference type="EMBL" id="KAF4415635.1"/>
    </source>
</evidence>
<dbReference type="Proteomes" id="UP000536711">
    <property type="component" value="Unassembled WGS sequence"/>
</dbReference>
<gene>
    <name evidence="9" type="ORF">FACUT_13233</name>
</gene>
<evidence type="ECO:0000259" key="8">
    <source>
        <dbReference type="PROSITE" id="PS50850"/>
    </source>
</evidence>
<dbReference type="SUPFAM" id="SSF103473">
    <property type="entry name" value="MFS general substrate transporter"/>
    <property type="match status" value="1"/>
</dbReference>
<keyword evidence="9" id="KW-0418">Kinase</keyword>
<dbReference type="InterPro" id="IPR036259">
    <property type="entry name" value="MFS_trans_sf"/>
</dbReference>
<keyword evidence="5" id="KW-0325">Glycoprotein</keyword>
<accession>A0A8H4JAV7</accession>
<dbReference type="OrthoDB" id="2585655at2759"/>
<feature type="transmembrane region" description="Helical" evidence="7">
    <location>
        <begin position="110"/>
        <end position="129"/>
    </location>
</feature>
<keyword evidence="10" id="KW-1185">Reference proteome</keyword>
<evidence type="ECO:0000256" key="2">
    <source>
        <dbReference type="ARBA" id="ARBA00022692"/>
    </source>
</evidence>
<evidence type="ECO:0000256" key="5">
    <source>
        <dbReference type="ARBA" id="ARBA00023180"/>
    </source>
</evidence>
<feature type="transmembrane region" description="Helical" evidence="7">
    <location>
        <begin position="69"/>
        <end position="90"/>
    </location>
</feature>
<evidence type="ECO:0000256" key="1">
    <source>
        <dbReference type="ARBA" id="ARBA00004141"/>
    </source>
</evidence>
<sequence>MNLPKGKQTSSELAPGTVILDDSVASSGNGNSASHLKHGTGKNKNIVLIPQPSGDPNDPLNFSFSKKMVILSVTGFGISIFASTVGPLLNASFVPISVELDTTVAKLVNATGYQTITVAAWSLVVNAAARKWGKRPVFLASGMFNLVGSSIGATSTTYEQLLAARIIQGFSVSAYESLVFAMTSDLFFLHERGLYVSVVSFLLAVVSNFSSVICGPITTHLGWKWLFYFLILFGGIQMILQFLFVPETQYNRYQSSTSDISTGSKEAEIVDSEISKPYTAEIENRPANDTEVPKLKTFVQNLAIFTGTHSEENFGRLLLGPIAVCLNVAVLWSLLTSAFFFSLYITIANLLAQVFSAPPYLLDASGIGYLSLGPFLGGLLGAAIAGLVNDRLVRRCARKNGGVYEPEYRLLMMAFGTLAFPGIVGFGYVAEEHKSYYLAAVLHGLGLFGVVFVLIATSSYILDAYPQMGNEMFLASMASKNIMIYGYSYFINDWATRDGPAKELLVHQPNPHAKRRKPRRGPLPDSFIQRRSTTAAPPPELFQPTSTPIGSSLVTADTSPVDTSEPPLSPDTEITFYERELPLSVEQRYTVSPIINEDAASEFENNLEAEAFDFCLSHFRHSCNYRNPFIHHTTTSDPFLSERMKLAIAAVAGAGFQKYTQQCRGFFEKARRGTKLFACETSLNADDPSEDFSRPLLWLRDLQFRVLLLEYAMWSGESTLESWAAQGTSSILKTIREVFSNEELHPIGSASSSWESWTYDEELRRLIYPYYGWQPTSPII</sequence>
<feature type="domain" description="Major facilitator superfamily (MFS) profile" evidence="8">
    <location>
        <begin position="70"/>
        <end position="780"/>
    </location>
</feature>
<keyword evidence="3 7" id="KW-1133">Transmembrane helix</keyword>
<feature type="transmembrane region" description="Helical" evidence="7">
    <location>
        <begin position="162"/>
        <end position="182"/>
    </location>
</feature>
<feature type="transmembrane region" description="Helical" evidence="7">
    <location>
        <begin position="194"/>
        <end position="213"/>
    </location>
</feature>
<dbReference type="AlphaFoldDB" id="A0A8H4JAV7"/>
<organism evidence="9 10">
    <name type="scientific">Fusarium acutatum</name>
    <dbReference type="NCBI Taxonomy" id="78861"/>
    <lineage>
        <taxon>Eukaryota</taxon>
        <taxon>Fungi</taxon>
        <taxon>Dikarya</taxon>
        <taxon>Ascomycota</taxon>
        <taxon>Pezizomycotina</taxon>
        <taxon>Sordariomycetes</taxon>
        <taxon>Hypocreomycetidae</taxon>
        <taxon>Hypocreales</taxon>
        <taxon>Nectriaceae</taxon>
        <taxon>Fusarium</taxon>
        <taxon>Fusarium fujikuroi species complex</taxon>
    </lineage>
</organism>
<evidence type="ECO:0000256" key="6">
    <source>
        <dbReference type="SAM" id="MobiDB-lite"/>
    </source>
</evidence>
<feature type="transmembrane region" description="Helical" evidence="7">
    <location>
        <begin position="436"/>
        <end position="462"/>
    </location>
</feature>
<dbReference type="Gene3D" id="1.20.1250.20">
    <property type="entry name" value="MFS general substrate transporter like domains"/>
    <property type="match status" value="1"/>
</dbReference>
<keyword evidence="4 7" id="KW-0472">Membrane</keyword>
<proteinExistence type="predicted"/>
<keyword evidence="2 7" id="KW-0812">Transmembrane</keyword>
<comment type="caution">
    <text evidence="9">The sequence shown here is derived from an EMBL/GenBank/DDBJ whole genome shotgun (WGS) entry which is preliminary data.</text>
</comment>
<evidence type="ECO:0000313" key="10">
    <source>
        <dbReference type="Proteomes" id="UP000536711"/>
    </source>
</evidence>
<dbReference type="PANTHER" id="PTHR23502">
    <property type="entry name" value="MAJOR FACILITATOR SUPERFAMILY"/>
    <property type="match status" value="1"/>
</dbReference>
<feature type="transmembrane region" description="Helical" evidence="7">
    <location>
        <begin position="367"/>
        <end position="389"/>
    </location>
</feature>
<reference evidence="9 10" key="1">
    <citation type="submission" date="2020-01" db="EMBL/GenBank/DDBJ databases">
        <title>Identification and distribution of gene clusters putatively required for synthesis of sphingolipid metabolism inhibitors in phylogenetically diverse species of the filamentous fungus Fusarium.</title>
        <authorList>
            <person name="Kim H.-S."/>
            <person name="Busman M."/>
            <person name="Brown D.W."/>
            <person name="Divon H."/>
            <person name="Uhlig S."/>
            <person name="Proctor R.H."/>
        </authorList>
    </citation>
    <scope>NUCLEOTIDE SEQUENCE [LARGE SCALE GENOMIC DNA]</scope>
    <source>
        <strain evidence="9 10">NRRL 13308</strain>
    </source>
</reference>
<dbReference type="PANTHER" id="PTHR23502:SF29">
    <property type="entry name" value="TRANSPORTER, PUTATIVE (AFU_ORTHOLOGUE AFUA_6G06680)-RELATED"/>
    <property type="match status" value="1"/>
</dbReference>
<dbReference type="InterPro" id="IPR020846">
    <property type="entry name" value="MFS_dom"/>
</dbReference>
<protein>
    <submittedName>
        <fullName evidence="9">Serine threonine kinase 16</fullName>
    </submittedName>
</protein>
<dbReference type="EMBL" id="JAADJF010000526">
    <property type="protein sequence ID" value="KAF4415635.1"/>
    <property type="molecule type" value="Genomic_DNA"/>
</dbReference>
<dbReference type="PROSITE" id="PS50850">
    <property type="entry name" value="MFS"/>
    <property type="match status" value="1"/>
</dbReference>